<feature type="chain" id="PRO_5042124821" evidence="1">
    <location>
        <begin position="23"/>
        <end position="55"/>
    </location>
</feature>
<keyword evidence="3" id="KW-1185">Reference proteome</keyword>
<protein>
    <submittedName>
        <fullName evidence="2">Uncharacterized protein</fullName>
    </submittedName>
</protein>
<name>A0AAD5RC53_PARTN</name>
<feature type="signal peptide" evidence="1">
    <location>
        <begin position="1"/>
        <end position="22"/>
    </location>
</feature>
<dbReference type="EMBL" id="JAHQIW010007273">
    <property type="protein sequence ID" value="KAJ1373395.1"/>
    <property type="molecule type" value="Genomic_DNA"/>
</dbReference>
<evidence type="ECO:0000313" key="3">
    <source>
        <dbReference type="Proteomes" id="UP001196413"/>
    </source>
</evidence>
<evidence type="ECO:0000256" key="1">
    <source>
        <dbReference type="SAM" id="SignalP"/>
    </source>
</evidence>
<organism evidence="2 3">
    <name type="scientific">Parelaphostrongylus tenuis</name>
    <name type="common">Meningeal worm</name>
    <dbReference type="NCBI Taxonomy" id="148309"/>
    <lineage>
        <taxon>Eukaryota</taxon>
        <taxon>Metazoa</taxon>
        <taxon>Ecdysozoa</taxon>
        <taxon>Nematoda</taxon>
        <taxon>Chromadorea</taxon>
        <taxon>Rhabditida</taxon>
        <taxon>Rhabditina</taxon>
        <taxon>Rhabditomorpha</taxon>
        <taxon>Strongyloidea</taxon>
        <taxon>Metastrongylidae</taxon>
        <taxon>Parelaphostrongylus</taxon>
    </lineage>
</organism>
<dbReference type="Proteomes" id="UP001196413">
    <property type="component" value="Unassembled WGS sequence"/>
</dbReference>
<reference evidence="2" key="1">
    <citation type="submission" date="2021-06" db="EMBL/GenBank/DDBJ databases">
        <title>Parelaphostrongylus tenuis whole genome reference sequence.</title>
        <authorList>
            <person name="Garwood T.J."/>
            <person name="Larsen P.A."/>
            <person name="Fountain-Jones N.M."/>
            <person name="Garbe J.R."/>
            <person name="Macchietto M.G."/>
            <person name="Kania S.A."/>
            <person name="Gerhold R.W."/>
            <person name="Richards J.E."/>
            <person name="Wolf T.M."/>
        </authorList>
    </citation>
    <scope>NUCLEOTIDE SEQUENCE</scope>
    <source>
        <strain evidence="2">MNPRO001-30</strain>
        <tissue evidence="2">Meninges</tissue>
    </source>
</reference>
<proteinExistence type="predicted"/>
<dbReference type="SUPFAM" id="SSF49854">
    <property type="entry name" value="Spermadhesin, CUB domain"/>
    <property type="match status" value="1"/>
</dbReference>
<keyword evidence="1" id="KW-0732">Signal</keyword>
<accession>A0AAD5RC53</accession>
<dbReference type="AlphaFoldDB" id="A0AAD5RC53"/>
<dbReference type="InterPro" id="IPR035914">
    <property type="entry name" value="Sperma_CUB_dom_sf"/>
</dbReference>
<gene>
    <name evidence="2" type="ORF">KIN20_035777</name>
</gene>
<feature type="non-terminal residue" evidence="2">
    <location>
        <position position="1"/>
    </location>
</feature>
<comment type="caution">
    <text evidence="2">The sequence shown here is derived from an EMBL/GenBank/DDBJ whole genome shotgun (WGS) entry which is preliminary data.</text>
</comment>
<sequence length="55" mass="6193">KNIVHQSNMMLLLLIMIMVAAAQNISFSGDHGIIYSPGYPDNYTNQLNQHYIISV</sequence>
<evidence type="ECO:0000313" key="2">
    <source>
        <dbReference type="EMBL" id="KAJ1373395.1"/>
    </source>
</evidence>